<evidence type="ECO:0000256" key="1">
    <source>
        <dbReference type="SAM" id="MobiDB-lite"/>
    </source>
</evidence>
<protein>
    <submittedName>
        <fullName evidence="2">Uncharacterized protein</fullName>
    </submittedName>
</protein>
<accession>A0ABQ4T607</accession>
<name>A0ABQ4T607_METOR</name>
<feature type="compositionally biased region" description="Basic and acidic residues" evidence="1">
    <location>
        <begin position="1"/>
        <end position="25"/>
    </location>
</feature>
<reference evidence="2" key="1">
    <citation type="journal article" date="2021" name="Front. Microbiol.">
        <title>Comprehensive Comparative Genomics and Phenotyping of Methylobacterium Species.</title>
        <authorList>
            <person name="Alessa O."/>
            <person name="Ogura Y."/>
            <person name="Fujitani Y."/>
            <person name="Takami H."/>
            <person name="Hayashi T."/>
            <person name="Sahin N."/>
            <person name="Tani A."/>
        </authorList>
    </citation>
    <scope>NUCLEOTIDE SEQUENCE</scope>
    <source>
        <strain evidence="2">NBRC 15689</strain>
    </source>
</reference>
<dbReference type="EMBL" id="BPQV01000005">
    <property type="protein sequence ID" value="GJE27087.1"/>
    <property type="molecule type" value="Genomic_DNA"/>
</dbReference>
<gene>
    <name evidence="2" type="ORF">LKMONMHP_1943</name>
</gene>
<comment type="caution">
    <text evidence="2">The sequence shown here is derived from an EMBL/GenBank/DDBJ whole genome shotgun (WGS) entry which is preliminary data.</text>
</comment>
<evidence type="ECO:0000313" key="2">
    <source>
        <dbReference type="EMBL" id="GJE27087.1"/>
    </source>
</evidence>
<evidence type="ECO:0000313" key="3">
    <source>
        <dbReference type="Proteomes" id="UP001055156"/>
    </source>
</evidence>
<feature type="region of interest" description="Disordered" evidence="1">
    <location>
        <begin position="1"/>
        <end position="74"/>
    </location>
</feature>
<sequence>MGETKRNGLETYAREADRRSGRDEPSPGPHSPPPPQRREDEPEAGGYERHPRDEGGESRRRTGDGNAKGGYGAG</sequence>
<organism evidence="2 3">
    <name type="scientific">Methylobacterium organophilum</name>
    <dbReference type="NCBI Taxonomy" id="410"/>
    <lineage>
        <taxon>Bacteria</taxon>
        <taxon>Pseudomonadati</taxon>
        <taxon>Pseudomonadota</taxon>
        <taxon>Alphaproteobacteria</taxon>
        <taxon>Hyphomicrobiales</taxon>
        <taxon>Methylobacteriaceae</taxon>
        <taxon>Methylobacterium</taxon>
    </lineage>
</organism>
<dbReference type="Proteomes" id="UP001055156">
    <property type="component" value="Unassembled WGS sequence"/>
</dbReference>
<feature type="compositionally biased region" description="Basic and acidic residues" evidence="1">
    <location>
        <begin position="36"/>
        <end position="63"/>
    </location>
</feature>
<keyword evidence="3" id="KW-1185">Reference proteome</keyword>
<reference evidence="2" key="2">
    <citation type="submission" date="2021-08" db="EMBL/GenBank/DDBJ databases">
        <authorList>
            <person name="Tani A."/>
            <person name="Ola A."/>
            <person name="Ogura Y."/>
            <person name="Katsura K."/>
            <person name="Hayashi T."/>
        </authorList>
    </citation>
    <scope>NUCLEOTIDE SEQUENCE</scope>
    <source>
        <strain evidence="2">NBRC 15689</strain>
    </source>
</reference>
<feature type="compositionally biased region" description="Pro residues" evidence="1">
    <location>
        <begin position="26"/>
        <end position="35"/>
    </location>
</feature>
<proteinExistence type="predicted"/>
<dbReference type="RefSeq" id="WP_238310955.1">
    <property type="nucleotide sequence ID" value="NZ_BPQV01000005.1"/>
</dbReference>